<protein>
    <submittedName>
        <fullName evidence="1">Uncharacterized protein</fullName>
    </submittedName>
</protein>
<dbReference type="AlphaFoldDB" id="A0A4Z2E4L5"/>
<sequence>MESLMDSTMPPTAPAALAASARVAPRSSTASFIICTDSSRASCMTAICCWLLTILDAVPMAAMMSGSNWDASQPAAAATGSIRLLISWTEAAIC</sequence>
<reference evidence="1 2" key="1">
    <citation type="submission" date="2019-03" db="EMBL/GenBank/DDBJ databases">
        <title>First draft genome of Liparis tanakae, snailfish: a comprehensive survey of snailfish specific genes.</title>
        <authorList>
            <person name="Kim W."/>
            <person name="Song I."/>
            <person name="Jeong J.-H."/>
            <person name="Kim D."/>
            <person name="Kim S."/>
            <person name="Ryu S."/>
            <person name="Song J.Y."/>
            <person name="Lee S.K."/>
        </authorList>
    </citation>
    <scope>NUCLEOTIDE SEQUENCE [LARGE SCALE GENOMIC DNA]</scope>
    <source>
        <tissue evidence="1">Muscle</tissue>
    </source>
</reference>
<keyword evidence="2" id="KW-1185">Reference proteome</keyword>
<dbReference type="Proteomes" id="UP000314294">
    <property type="component" value="Unassembled WGS sequence"/>
</dbReference>
<evidence type="ECO:0000313" key="1">
    <source>
        <dbReference type="EMBL" id="TNN23856.1"/>
    </source>
</evidence>
<evidence type="ECO:0000313" key="2">
    <source>
        <dbReference type="Proteomes" id="UP000314294"/>
    </source>
</evidence>
<accession>A0A4Z2E4L5</accession>
<organism evidence="1 2">
    <name type="scientific">Liparis tanakae</name>
    <name type="common">Tanaka's snailfish</name>
    <dbReference type="NCBI Taxonomy" id="230148"/>
    <lineage>
        <taxon>Eukaryota</taxon>
        <taxon>Metazoa</taxon>
        <taxon>Chordata</taxon>
        <taxon>Craniata</taxon>
        <taxon>Vertebrata</taxon>
        <taxon>Euteleostomi</taxon>
        <taxon>Actinopterygii</taxon>
        <taxon>Neopterygii</taxon>
        <taxon>Teleostei</taxon>
        <taxon>Neoteleostei</taxon>
        <taxon>Acanthomorphata</taxon>
        <taxon>Eupercaria</taxon>
        <taxon>Perciformes</taxon>
        <taxon>Cottioidei</taxon>
        <taxon>Cottales</taxon>
        <taxon>Liparidae</taxon>
        <taxon>Liparis</taxon>
    </lineage>
</organism>
<dbReference type="EMBL" id="SRLO01017147">
    <property type="protein sequence ID" value="TNN23856.1"/>
    <property type="molecule type" value="Genomic_DNA"/>
</dbReference>
<name>A0A4Z2E4L5_9TELE</name>
<gene>
    <name evidence="1" type="ORF">EYF80_066022</name>
</gene>
<comment type="caution">
    <text evidence="1">The sequence shown here is derived from an EMBL/GenBank/DDBJ whole genome shotgun (WGS) entry which is preliminary data.</text>
</comment>
<proteinExistence type="predicted"/>